<dbReference type="Gene3D" id="3.40.50.300">
    <property type="entry name" value="P-loop containing nucleotide triphosphate hydrolases"/>
    <property type="match status" value="1"/>
</dbReference>
<gene>
    <name evidence="2" type="ORF">SSCH_2960002</name>
</gene>
<evidence type="ECO:0000259" key="1">
    <source>
        <dbReference type="Pfam" id="PF13401"/>
    </source>
</evidence>
<dbReference type="Proteomes" id="UP000046155">
    <property type="component" value="Unassembled WGS sequence"/>
</dbReference>
<dbReference type="SUPFAM" id="SSF52540">
    <property type="entry name" value="P-loop containing nucleoside triphosphate hydrolases"/>
    <property type="match status" value="1"/>
</dbReference>
<organism evidence="2 3">
    <name type="scientific">Syntrophaceticus schinkii</name>
    <dbReference type="NCBI Taxonomy" id="499207"/>
    <lineage>
        <taxon>Bacteria</taxon>
        <taxon>Bacillati</taxon>
        <taxon>Bacillota</taxon>
        <taxon>Clostridia</taxon>
        <taxon>Thermoanaerobacterales</taxon>
        <taxon>Thermoanaerobacterales Family III. Incertae Sedis</taxon>
        <taxon>Syntrophaceticus</taxon>
    </lineage>
</organism>
<evidence type="ECO:0000313" key="3">
    <source>
        <dbReference type="Proteomes" id="UP000046155"/>
    </source>
</evidence>
<proteinExistence type="predicted"/>
<dbReference type="AlphaFoldDB" id="A0A0B7ML20"/>
<dbReference type="GO" id="GO:0016887">
    <property type="term" value="F:ATP hydrolysis activity"/>
    <property type="evidence" value="ECO:0007669"/>
    <property type="project" value="InterPro"/>
</dbReference>
<keyword evidence="3" id="KW-1185">Reference proteome</keyword>
<name>A0A0B7ML20_9FIRM</name>
<sequence length="92" mass="10386">METENKLVPFSRNPKNEMLFGSSAYMEALARMQLMVQHRYFGVLTGEVGSGKSTLVRHLVQTLDPMRYQVIYLSQAGMKPREFLWGNAASSG</sequence>
<dbReference type="InterPro" id="IPR049945">
    <property type="entry name" value="AAA_22"/>
</dbReference>
<dbReference type="EMBL" id="CDRZ01000219">
    <property type="protein sequence ID" value="CEO88893.1"/>
    <property type="molecule type" value="Genomic_DNA"/>
</dbReference>
<reference evidence="3" key="1">
    <citation type="submission" date="2015-01" db="EMBL/GenBank/DDBJ databases">
        <authorList>
            <person name="Manzoor Shahid"/>
            <person name="Zubair Saima"/>
        </authorList>
    </citation>
    <scope>NUCLEOTIDE SEQUENCE [LARGE SCALE GENOMIC DNA]</scope>
    <source>
        <strain evidence="3">Sp3</strain>
    </source>
</reference>
<evidence type="ECO:0000313" key="2">
    <source>
        <dbReference type="EMBL" id="CEO88893.1"/>
    </source>
</evidence>
<protein>
    <submittedName>
        <fullName evidence="2">AAA ATPase</fullName>
    </submittedName>
</protein>
<feature type="domain" description="ORC1/DEAH AAA+ ATPase" evidence="1">
    <location>
        <begin position="37"/>
        <end position="85"/>
    </location>
</feature>
<dbReference type="InterPro" id="IPR027417">
    <property type="entry name" value="P-loop_NTPase"/>
</dbReference>
<dbReference type="Pfam" id="PF13401">
    <property type="entry name" value="AAA_22"/>
    <property type="match status" value="1"/>
</dbReference>
<accession>A0A0B7ML20</accession>